<feature type="transmembrane region" description="Helical" evidence="1">
    <location>
        <begin position="29"/>
        <end position="48"/>
    </location>
</feature>
<dbReference type="PATRIC" id="fig|68170.10.peg.7611"/>
<dbReference type="RefSeq" id="WP_045310649.1">
    <property type="nucleotide sequence ID" value="NZ_JYJG01000040.1"/>
</dbReference>
<keyword evidence="1" id="KW-0472">Membrane</keyword>
<dbReference type="EMBL" id="JYJG01000040">
    <property type="protein sequence ID" value="KJK51333.1"/>
    <property type="molecule type" value="Genomic_DNA"/>
</dbReference>
<proteinExistence type="predicted"/>
<reference evidence="2 3" key="1">
    <citation type="submission" date="2015-02" db="EMBL/GenBank/DDBJ databases">
        <authorList>
            <person name="Ju K.-S."/>
            <person name="Doroghazi J.R."/>
            <person name="Metcalf W."/>
        </authorList>
    </citation>
    <scope>NUCLEOTIDE SEQUENCE [LARGE SCALE GENOMIC DNA]</scope>
    <source>
        <strain evidence="2 3">NRRL B-16140</strain>
    </source>
</reference>
<feature type="transmembrane region" description="Helical" evidence="1">
    <location>
        <begin position="119"/>
        <end position="142"/>
    </location>
</feature>
<evidence type="ECO:0000313" key="3">
    <source>
        <dbReference type="Proteomes" id="UP000033393"/>
    </source>
</evidence>
<keyword evidence="1" id="KW-1133">Transmembrane helix</keyword>
<accession>A0A0F0HCF8</accession>
<feature type="transmembrane region" description="Helical" evidence="1">
    <location>
        <begin position="94"/>
        <end position="113"/>
    </location>
</feature>
<keyword evidence="1" id="KW-0812">Transmembrane</keyword>
<dbReference type="Proteomes" id="UP000033393">
    <property type="component" value="Unassembled WGS sequence"/>
</dbReference>
<name>A0A0F0HCF8_LENAE</name>
<evidence type="ECO:0000256" key="1">
    <source>
        <dbReference type="SAM" id="Phobius"/>
    </source>
</evidence>
<evidence type="ECO:0000313" key="2">
    <source>
        <dbReference type="EMBL" id="KJK51333.1"/>
    </source>
</evidence>
<dbReference type="AlphaFoldDB" id="A0A0F0HCF8"/>
<comment type="caution">
    <text evidence="2">The sequence shown here is derived from an EMBL/GenBank/DDBJ whole genome shotgun (WGS) entry which is preliminary data.</text>
</comment>
<feature type="transmembrane region" description="Helical" evidence="1">
    <location>
        <begin position="68"/>
        <end position="87"/>
    </location>
</feature>
<protein>
    <submittedName>
        <fullName evidence="2">Uncharacterized protein</fullName>
    </submittedName>
</protein>
<sequence>MDLGERRRSRREQLRRKHGTTPLVRQDTAVAALVLTVIVAVSVAGGVAHMPIATALNDLYCTPAGCASLPQVLTGLAVAAAPLAVFFWRRDAAFYLYLLLAGFAGTVFITSNQDVMNDGLWALPLTYFLTSLLVVPFTALLLHRNRA</sequence>
<keyword evidence="3" id="KW-1185">Reference proteome</keyword>
<organism evidence="2 3">
    <name type="scientific">Lentzea aerocolonigenes</name>
    <name type="common">Lechevalieria aerocolonigenes</name>
    <name type="synonym">Saccharothrix aerocolonigenes</name>
    <dbReference type="NCBI Taxonomy" id="68170"/>
    <lineage>
        <taxon>Bacteria</taxon>
        <taxon>Bacillati</taxon>
        <taxon>Actinomycetota</taxon>
        <taxon>Actinomycetes</taxon>
        <taxon>Pseudonocardiales</taxon>
        <taxon>Pseudonocardiaceae</taxon>
        <taxon>Lentzea</taxon>
    </lineage>
</organism>
<gene>
    <name evidence="2" type="ORF">UK23_07545</name>
</gene>